<reference evidence="4 5" key="1">
    <citation type="submission" date="2022-07" db="EMBL/GenBank/DDBJ databases">
        <title>A copper resistant bacterium isolated from sediment samples of deep sea hydrothermal areas.</title>
        <authorList>
            <person name="Zeng X."/>
        </authorList>
    </citation>
    <scope>NUCLEOTIDE SEQUENCE [LARGE SCALE GENOMIC DNA]</scope>
    <source>
        <strain evidence="5">CuT 6</strain>
    </source>
</reference>
<evidence type="ECO:0000256" key="2">
    <source>
        <dbReference type="SAM" id="SignalP"/>
    </source>
</evidence>
<keyword evidence="2" id="KW-0732">Signal</keyword>
<feature type="region of interest" description="Disordered" evidence="1">
    <location>
        <begin position="74"/>
        <end position="95"/>
    </location>
</feature>
<evidence type="ECO:0000256" key="1">
    <source>
        <dbReference type="SAM" id="MobiDB-lite"/>
    </source>
</evidence>
<protein>
    <submittedName>
        <fullName evidence="4">DUF4124 domain-containing protein</fullName>
    </submittedName>
</protein>
<dbReference type="Proteomes" id="UP001475781">
    <property type="component" value="Chromosome"/>
</dbReference>
<evidence type="ECO:0000313" key="4">
    <source>
        <dbReference type="EMBL" id="WZF90482.1"/>
    </source>
</evidence>
<feature type="domain" description="DUF4124" evidence="3">
    <location>
        <begin position="12"/>
        <end position="56"/>
    </location>
</feature>
<organism evidence="4 5">
    <name type="scientific">Marinobacter metalliresistant</name>
    <dbReference type="NCBI Taxonomy" id="2961995"/>
    <lineage>
        <taxon>Bacteria</taxon>
        <taxon>Pseudomonadati</taxon>
        <taxon>Pseudomonadota</taxon>
        <taxon>Gammaproteobacteria</taxon>
        <taxon>Pseudomonadales</taxon>
        <taxon>Marinobacteraceae</taxon>
        <taxon>Marinobacter</taxon>
    </lineage>
</organism>
<feature type="chain" id="PRO_5045938772" evidence="2">
    <location>
        <begin position="21"/>
        <end position="147"/>
    </location>
</feature>
<name>A0ABZ2W768_9GAMM</name>
<dbReference type="RefSeq" id="WP_117618365.1">
    <property type="nucleotide sequence ID" value="NZ_CP101118.1"/>
</dbReference>
<keyword evidence="5" id="KW-1185">Reference proteome</keyword>
<sequence length="147" mass="16625">MPRIMASLVVSVVFAAVAHAEVYTWIDSQGVAHFSDYPPGEIPHKRIQVRAPATVPMSENLRQEERISGIREEVSGLLSPSGRPGKPDTNARERASARLEKTCGKYRRKLDQIQSRLRAGYSNDRGNSLRRQRRTLSQKLSRECILR</sequence>
<dbReference type="InterPro" id="IPR025392">
    <property type="entry name" value="DUF4124"/>
</dbReference>
<proteinExistence type="predicted"/>
<evidence type="ECO:0000313" key="5">
    <source>
        <dbReference type="Proteomes" id="UP001475781"/>
    </source>
</evidence>
<evidence type="ECO:0000259" key="3">
    <source>
        <dbReference type="Pfam" id="PF13511"/>
    </source>
</evidence>
<feature type="signal peptide" evidence="2">
    <location>
        <begin position="1"/>
        <end position="20"/>
    </location>
</feature>
<dbReference type="Pfam" id="PF13511">
    <property type="entry name" value="DUF4124"/>
    <property type="match status" value="1"/>
</dbReference>
<accession>A0ABZ2W768</accession>
<gene>
    <name evidence="4" type="ORF">NLK58_09960</name>
</gene>
<feature type="compositionally biased region" description="Basic and acidic residues" evidence="1">
    <location>
        <begin position="85"/>
        <end position="95"/>
    </location>
</feature>
<dbReference type="EMBL" id="CP101118">
    <property type="protein sequence ID" value="WZF90482.1"/>
    <property type="molecule type" value="Genomic_DNA"/>
</dbReference>